<dbReference type="EMBL" id="JAWWNJ010000096">
    <property type="protein sequence ID" value="KAK6996638.1"/>
    <property type="molecule type" value="Genomic_DNA"/>
</dbReference>
<organism evidence="1 2">
    <name type="scientific">Favolaschia claudopus</name>
    <dbReference type="NCBI Taxonomy" id="2862362"/>
    <lineage>
        <taxon>Eukaryota</taxon>
        <taxon>Fungi</taxon>
        <taxon>Dikarya</taxon>
        <taxon>Basidiomycota</taxon>
        <taxon>Agaricomycotina</taxon>
        <taxon>Agaricomycetes</taxon>
        <taxon>Agaricomycetidae</taxon>
        <taxon>Agaricales</taxon>
        <taxon>Marasmiineae</taxon>
        <taxon>Mycenaceae</taxon>
        <taxon>Favolaschia</taxon>
    </lineage>
</organism>
<protein>
    <submittedName>
        <fullName evidence="1">Uncharacterized protein</fullName>
    </submittedName>
</protein>
<dbReference type="Proteomes" id="UP001362999">
    <property type="component" value="Unassembled WGS sequence"/>
</dbReference>
<dbReference type="AlphaFoldDB" id="A0AAV9ZZJ2"/>
<accession>A0AAV9ZZJ2</accession>
<comment type="caution">
    <text evidence="1">The sequence shown here is derived from an EMBL/GenBank/DDBJ whole genome shotgun (WGS) entry which is preliminary data.</text>
</comment>
<evidence type="ECO:0000313" key="2">
    <source>
        <dbReference type="Proteomes" id="UP001362999"/>
    </source>
</evidence>
<gene>
    <name evidence="1" type="ORF">R3P38DRAFT_2799494</name>
</gene>
<evidence type="ECO:0000313" key="1">
    <source>
        <dbReference type="EMBL" id="KAK6996638.1"/>
    </source>
</evidence>
<name>A0AAV9ZZJ2_9AGAR</name>
<proteinExistence type="predicted"/>
<reference evidence="1 2" key="1">
    <citation type="journal article" date="2024" name="J Genomics">
        <title>Draft genome sequencing and assembly of Favolaschia claudopus CIRM-BRFM 2984 isolated from oak limbs.</title>
        <authorList>
            <person name="Navarro D."/>
            <person name="Drula E."/>
            <person name="Chaduli D."/>
            <person name="Cazenave R."/>
            <person name="Ahrendt S."/>
            <person name="Wang J."/>
            <person name="Lipzen A."/>
            <person name="Daum C."/>
            <person name="Barry K."/>
            <person name="Grigoriev I.V."/>
            <person name="Favel A."/>
            <person name="Rosso M.N."/>
            <person name="Martin F."/>
        </authorList>
    </citation>
    <scope>NUCLEOTIDE SEQUENCE [LARGE SCALE GENOMIC DNA]</scope>
    <source>
        <strain evidence="1 2">CIRM-BRFM 2984</strain>
    </source>
</reference>
<keyword evidence="2" id="KW-1185">Reference proteome</keyword>
<sequence>MSLSAAWTGAPAPNNYDHESNPFSFTSAQISVLGPAAPDSLTATVAQLHTFQTCPSSTKANNTAQMSTNVTGSSSMKVQPSSVNICSPASARLGDVQQRASSLRQSNFIIGREEISEQKRDSSVLLYKSLSIAAQFRSGPKNSFVSYGSSVFKFVHAVHGWRTRGGVGNGDHLKQSESIRWTRQHITYFYKRANPTLGILLLLQNYYNNSIEWKQEEAVLAPHDDMVWGGGDT</sequence>